<dbReference type="HOGENOM" id="CLU_3183494_0_0_5"/>
<feature type="transmembrane region" description="Helical" evidence="1">
    <location>
        <begin position="21"/>
        <end position="40"/>
    </location>
</feature>
<reference evidence="3" key="1">
    <citation type="journal article" date="2009" name="J. Bacteriol.">
        <title>Complete genome sequence of Erythrobacter litoralis HTCC2594.</title>
        <authorList>
            <person name="Oh H.M."/>
            <person name="Giovannoni S.J."/>
            <person name="Ferriera S."/>
            <person name="Johnson J."/>
            <person name="Cho J.C."/>
        </authorList>
    </citation>
    <scope>NUCLEOTIDE SEQUENCE [LARGE SCALE GENOMIC DNA]</scope>
    <source>
        <strain evidence="3">HTCC2594</strain>
    </source>
</reference>
<dbReference type="Proteomes" id="UP000008808">
    <property type="component" value="Chromosome"/>
</dbReference>
<dbReference type="AlphaFoldDB" id="Q2NDI4"/>
<keyword evidence="1" id="KW-1133">Transmembrane helix</keyword>
<organism evidence="2 3">
    <name type="scientific">Erythrobacter litoralis (strain HTCC2594)</name>
    <dbReference type="NCBI Taxonomy" id="314225"/>
    <lineage>
        <taxon>Bacteria</taxon>
        <taxon>Pseudomonadati</taxon>
        <taxon>Pseudomonadota</taxon>
        <taxon>Alphaproteobacteria</taxon>
        <taxon>Sphingomonadales</taxon>
        <taxon>Erythrobacteraceae</taxon>
        <taxon>Erythrobacter/Porphyrobacter group</taxon>
        <taxon>Erythrobacter</taxon>
    </lineage>
</organism>
<evidence type="ECO:0000313" key="2">
    <source>
        <dbReference type="EMBL" id="ABC62257.1"/>
    </source>
</evidence>
<proteinExistence type="predicted"/>
<sequence>MVLMRDWRSDEERARDDANAWKLELEAVLIGAGLLLIYATTFGSLF</sequence>
<dbReference type="EMBL" id="CP000157">
    <property type="protein sequence ID" value="ABC62257.1"/>
    <property type="molecule type" value="Genomic_DNA"/>
</dbReference>
<dbReference type="KEGG" id="eli:ELI_00825"/>
<keyword evidence="3" id="KW-1185">Reference proteome</keyword>
<keyword evidence="1" id="KW-0812">Transmembrane</keyword>
<keyword evidence="1" id="KW-0472">Membrane</keyword>
<evidence type="ECO:0000313" key="3">
    <source>
        <dbReference type="Proteomes" id="UP000008808"/>
    </source>
</evidence>
<dbReference type="STRING" id="314225.ELI_00825"/>
<name>Q2NDI4_ERYLH</name>
<evidence type="ECO:0000256" key="1">
    <source>
        <dbReference type="SAM" id="Phobius"/>
    </source>
</evidence>
<gene>
    <name evidence="2" type="ordered locus">ELI_00825</name>
</gene>
<protein>
    <submittedName>
        <fullName evidence="2">Uncharacterized protein</fullName>
    </submittedName>
</protein>
<accession>Q2NDI4</accession>